<evidence type="ECO:0000313" key="2">
    <source>
        <dbReference type="Proteomes" id="UP001172386"/>
    </source>
</evidence>
<gene>
    <name evidence="1" type="ORF">H2198_004865</name>
</gene>
<protein>
    <submittedName>
        <fullName evidence="1">Uncharacterized protein</fullName>
    </submittedName>
</protein>
<comment type="caution">
    <text evidence="1">The sequence shown here is derived from an EMBL/GenBank/DDBJ whole genome shotgun (WGS) entry which is preliminary data.</text>
</comment>
<reference evidence="1" key="1">
    <citation type="submission" date="2022-10" db="EMBL/GenBank/DDBJ databases">
        <title>Culturing micro-colonial fungi from biological soil crusts in the Mojave desert and describing Neophaeococcomyces mojavensis, and introducing the new genera and species Taxawa tesnikishii.</title>
        <authorList>
            <person name="Kurbessoian T."/>
            <person name="Stajich J.E."/>
        </authorList>
    </citation>
    <scope>NUCLEOTIDE SEQUENCE</scope>
    <source>
        <strain evidence="1">JES_112</strain>
    </source>
</reference>
<dbReference type="Proteomes" id="UP001172386">
    <property type="component" value="Unassembled WGS sequence"/>
</dbReference>
<accession>A0ACC3A7A5</accession>
<sequence length="290" mass="32780">MGGIPSIPTDPSRKVEVIGAGFSRTGTVTFALAMEKLLDGPVMHGGTQMLGREDAYARKLEEAYRVRHDKAKLMTALRELTTGFVAVCDVPSTQFITELADLYPDAKIIYVTRDPEKWWKSVEGLVSKVTPAWLYILLWPIPGRRWFPYIVAHMSARDYAGDIRTWCVPRSLIPPMPTIFFSTPTPETADTVSVFVELMARHIEYVQPSVSNKEQLFFLDTKDYGWEPLCKILDKPIPNALFPRANDTEATEKVQKKVFLTALAVWLGIFAMAGGSAWWTWMFLKKDTLV</sequence>
<evidence type="ECO:0000313" key="1">
    <source>
        <dbReference type="EMBL" id="KAJ9656516.1"/>
    </source>
</evidence>
<organism evidence="1 2">
    <name type="scientific">Neophaeococcomyces mojaviensis</name>
    <dbReference type="NCBI Taxonomy" id="3383035"/>
    <lineage>
        <taxon>Eukaryota</taxon>
        <taxon>Fungi</taxon>
        <taxon>Dikarya</taxon>
        <taxon>Ascomycota</taxon>
        <taxon>Pezizomycotina</taxon>
        <taxon>Eurotiomycetes</taxon>
        <taxon>Chaetothyriomycetidae</taxon>
        <taxon>Chaetothyriales</taxon>
        <taxon>Chaetothyriales incertae sedis</taxon>
        <taxon>Neophaeococcomyces</taxon>
    </lineage>
</organism>
<keyword evidence="2" id="KW-1185">Reference proteome</keyword>
<dbReference type="EMBL" id="JAPDRQ010000076">
    <property type="protein sequence ID" value="KAJ9656516.1"/>
    <property type="molecule type" value="Genomic_DNA"/>
</dbReference>
<name>A0ACC3A7A5_9EURO</name>
<proteinExistence type="predicted"/>